<reference evidence="2" key="1">
    <citation type="journal article" date="2021" name="PeerJ">
        <title>Extensive microbial diversity within the chicken gut microbiome revealed by metagenomics and culture.</title>
        <authorList>
            <person name="Gilroy R."/>
            <person name="Ravi A."/>
            <person name="Getino M."/>
            <person name="Pursley I."/>
            <person name="Horton D.L."/>
            <person name="Alikhan N.F."/>
            <person name="Baker D."/>
            <person name="Gharbi K."/>
            <person name="Hall N."/>
            <person name="Watson M."/>
            <person name="Adriaenssens E.M."/>
            <person name="Foster-Nyarko E."/>
            <person name="Jarju S."/>
            <person name="Secka A."/>
            <person name="Antonio M."/>
            <person name="Oren A."/>
            <person name="Chaudhuri R.R."/>
            <person name="La Ragione R."/>
            <person name="Hildebrand F."/>
            <person name="Pallen M.J."/>
        </authorList>
    </citation>
    <scope>NUCLEOTIDE SEQUENCE</scope>
    <source>
        <strain evidence="2">378</strain>
    </source>
</reference>
<feature type="signal peptide" evidence="1">
    <location>
        <begin position="1"/>
        <end position="27"/>
    </location>
</feature>
<evidence type="ECO:0000313" key="3">
    <source>
        <dbReference type="Proteomes" id="UP000733611"/>
    </source>
</evidence>
<name>A0A948X281_9GAMM</name>
<dbReference type="AlphaFoldDB" id="A0A948X281"/>
<dbReference type="EMBL" id="JAHLFE010000210">
    <property type="protein sequence ID" value="MBU3845216.1"/>
    <property type="molecule type" value="Genomic_DNA"/>
</dbReference>
<keyword evidence="1" id="KW-0732">Signal</keyword>
<sequence length="303" mass="33159">MFSFSALLRTSFLSSTILCSLVSTTFAAVQTLDNEQVAKLMAEDSTYATASSIDNSRTAAEMMLDLLKQGRITQGLLSVFTNNPQQQAAIAHTVEQLCSNEAYTADIIQHLPVFELNNDLPVADVMLKIGQAMGERTLALAADGIMRLNDEERQQLFKALGNTLGNMRDQDCVLLFGEDGSSSDKVKAVFANLTTPDLQTLLQITSNAIDYQLSGTHEQMRLTGKEEQQATLELMQVLALWSLSEPENGMLLLSMLKDGVQRTNEKQLIGLCHAAGSLLLHSADLPGQHGVRVRQAIFAQLQR</sequence>
<comment type="caution">
    <text evidence="2">The sequence shown here is derived from an EMBL/GenBank/DDBJ whole genome shotgun (WGS) entry which is preliminary data.</text>
</comment>
<gene>
    <name evidence="2" type="ORF">H9847_10220</name>
</gene>
<reference evidence="2" key="2">
    <citation type="submission" date="2021-04" db="EMBL/GenBank/DDBJ databases">
        <authorList>
            <person name="Gilroy R."/>
        </authorList>
    </citation>
    <scope>NUCLEOTIDE SEQUENCE</scope>
    <source>
        <strain evidence="2">378</strain>
    </source>
</reference>
<feature type="chain" id="PRO_5037060672" evidence="1">
    <location>
        <begin position="28"/>
        <end position="303"/>
    </location>
</feature>
<evidence type="ECO:0000256" key="1">
    <source>
        <dbReference type="SAM" id="SignalP"/>
    </source>
</evidence>
<accession>A0A948X281</accession>
<protein>
    <submittedName>
        <fullName evidence="2">Uncharacterized protein</fullName>
    </submittedName>
</protein>
<organism evidence="2 3">
    <name type="scientific">Candidatus Anaerobiospirillum pullicola</name>
    <dbReference type="NCBI Taxonomy" id="2838451"/>
    <lineage>
        <taxon>Bacteria</taxon>
        <taxon>Pseudomonadati</taxon>
        <taxon>Pseudomonadota</taxon>
        <taxon>Gammaproteobacteria</taxon>
        <taxon>Aeromonadales</taxon>
        <taxon>Succinivibrionaceae</taxon>
        <taxon>Anaerobiospirillum</taxon>
    </lineage>
</organism>
<proteinExistence type="predicted"/>
<dbReference type="Proteomes" id="UP000733611">
    <property type="component" value="Unassembled WGS sequence"/>
</dbReference>
<evidence type="ECO:0000313" key="2">
    <source>
        <dbReference type="EMBL" id="MBU3845216.1"/>
    </source>
</evidence>